<name>A0A222YV87_9CAUD</name>
<evidence type="ECO:0000256" key="1">
    <source>
        <dbReference type="SAM" id="MobiDB-lite"/>
    </source>
</evidence>
<dbReference type="EMBL" id="MF155946">
    <property type="protein sequence ID" value="ASR75437.1"/>
    <property type="molecule type" value="Genomic_DNA"/>
</dbReference>
<accession>A0A222YV87</accession>
<organism evidence="2 3">
    <name type="scientific">Streptomyces phage Mildred21</name>
    <dbReference type="NCBI Taxonomy" id="2023959"/>
    <lineage>
        <taxon>Viruses</taxon>
        <taxon>Duplodnaviria</taxon>
        <taxon>Heunggongvirae</taxon>
        <taxon>Uroviricota</taxon>
        <taxon>Caudoviricetes</taxon>
        <taxon>Stanwilliamsviridae</taxon>
        <taxon>Boydwoodruffvirinae</taxon>
        <taxon>Samistivirus</taxon>
        <taxon>Samistivirus mildred21</taxon>
    </lineage>
</organism>
<feature type="region of interest" description="Disordered" evidence="1">
    <location>
        <begin position="1"/>
        <end position="27"/>
    </location>
</feature>
<sequence>MSDVSKALNSLREKRRNAARGYDRAKAAGDRIGMQRCKREIVRLDGEIENLEN</sequence>
<reference evidence="2 3" key="1">
    <citation type="submission" date="2017-05" db="EMBL/GenBank/DDBJ databases">
        <authorList>
            <person name="Chapman J."/>
            <person name="Chang C."/>
            <person name="Suresh T."/>
            <person name="Shishido T.C."/>
            <person name="Bindert I."/>
            <person name="Shaffer C.D."/>
            <person name="Weston-Hafer K.A."/>
            <person name="Russell D.A."/>
            <person name="Pope W.H."/>
            <person name="Jacobs-Sera D."/>
            <person name="Hendrix R.W."/>
            <person name="Hatfull G.F."/>
        </authorList>
    </citation>
    <scope>NUCLEOTIDE SEQUENCE [LARGE SCALE GENOMIC DNA]</scope>
</reference>
<protein>
    <submittedName>
        <fullName evidence="2">Uncharacterized protein</fullName>
    </submittedName>
</protein>
<dbReference type="Proteomes" id="UP000223009">
    <property type="component" value="Segment"/>
</dbReference>
<evidence type="ECO:0000313" key="3">
    <source>
        <dbReference type="Proteomes" id="UP000223009"/>
    </source>
</evidence>
<evidence type="ECO:0000313" key="2">
    <source>
        <dbReference type="EMBL" id="ASR75437.1"/>
    </source>
</evidence>
<proteinExistence type="predicted"/>
<gene>
    <name evidence="2" type="ORF">SEA_MILDRED21_29</name>
</gene>
<keyword evidence="3" id="KW-1185">Reference proteome</keyword>
<dbReference type="OrthoDB" id="28785at10239"/>